<evidence type="ECO:0000313" key="3">
    <source>
        <dbReference type="EMBL" id="CAB4872603.1"/>
    </source>
</evidence>
<name>A0A6J7DYJ5_9ZZZZ</name>
<evidence type="ECO:0000256" key="1">
    <source>
        <dbReference type="SAM" id="MobiDB-lite"/>
    </source>
</evidence>
<sequence length="155" mass="16881">MNPAFLAAINAGKMPRIPFIFPSRVNSPKIITLFNLSICSTSDAANKAAAIAKSNPDPRFGSQAGDSEIVTRLFGQTSPEFIKAARTRSRDSESAASGRPNNVYPGSPIPISASTSITEPFKPINEMHFAIARLMHKLFLNGQSQFYALWKLLLK</sequence>
<proteinExistence type="predicted"/>
<protein>
    <submittedName>
        <fullName evidence="3">Unannotated protein</fullName>
    </submittedName>
</protein>
<reference evidence="3" key="1">
    <citation type="submission" date="2020-05" db="EMBL/GenBank/DDBJ databases">
        <authorList>
            <person name="Chiriac C."/>
            <person name="Salcher M."/>
            <person name="Ghai R."/>
            <person name="Kavagutti S V."/>
        </authorList>
    </citation>
    <scope>NUCLEOTIDE SEQUENCE</scope>
</reference>
<dbReference type="EMBL" id="CAFBLI010000086">
    <property type="protein sequence ID" value="CAB4872603.1"/>
    <property type="molecule type" value="Genomic_DNA"/>
</dbReference>
<dbReference type="AlphaFoldDB" id="A0A6J7DYJ5"/>
<gene>
    <name evidence="2" type="ORF">UFOPK2922_01365</name>
    <name evidence="3" type="ORF">UFOPK3306_01027</name>
</gene>
<feature type="region of interest" description="Disordered" evidence="1">
    <location>
        <begin position="84"/>
        <end position="109"/>
    </location>
</feature>
<dbReference type="EMBL" id="CAEZZS010000093">
    <property type="protein sequence ID" value="CAB4786489.1"/>
    <property type="molecule type" value="Genomic_DNA"/>
</dbReference>
<organism evidence="3">
    <name type="scientific">freshwater metagenome</name>
    <dbReference type="NCBI Taxonomy" id="449393"/>
    <lineage>
        <taxon>unclassified sequences</taxon>
        <taxon>metagenomes</taxon>
        <taxon>ecological metagenomes</taxon>
    </lineage>
</organism>
<evidence type="ECO:0000313" key="2">
    <source>
        <dbReference type="EMBL" id="CAB4786489.1"/>
    </source>
</evidence>
<accession>A0A6J7DYJ5</accession>